<organism evidence="1">
    <name type="scientific">Tanacetum cinerariifolium</name>
    <name type="common">Dalmatian daisy</name>
    <name type="synonym">Chrysanthemum cinerariifolium</name>
    <dbReference type="NCBI Taxonomy" id="118510"/>
    <lineage>
        <taxon>Eukaryota</taxon>
        <taxon>Viridiplantae</taxon>
        <taxon>Streptophyta</taxon>
        <taxon>Embryophyta</taxon>
        <taxon>Tracheophyta</taxon>
        <taxon>Spermatophyta</taxon>
        <taxon>Magnoliopsida</taxon>
        <taxon>eudicotyledons</taxon>
        <taxon>Gunneridae</taxon>
        <taxon>Pentapetalae</taxon>
        <taxon>asterids</taxon>
        <taxon>campanulids</taxon>
        <taxon>Asterales</taxon>
        <taxon>Asteraceae</taxon>
        <taxon>Asteroideae</taxon>
        <taxon>Anthemideae</taxon>
        <taxon>Anthemidinae</taxon>
        <taxon>Tanacetum</taxon>
    </lineage>
</organism>
<proteinExistence type="predicted"/>
<dbReference type="InterPro" id="IPR040256">
    <property type="entry name" value="At4g02000-like"/>
</dbReference>
<evidence type="ECO:0000313" key="1">
    <source>
        <dbReference type="EMBL" id="GEU94054.1"/>
    </source>
</evidence>
<sequence length="255" mass="28872">MLSASHGYLKTIKFEKVDGDSQGRDDARVNVPNSLSNENVISSAVCLPMEAIDESKARFVNTLYGFPVGKRLAFPVVENYVKYVWAKYGLKRVMMHHGFLMFQFDSSSGMEKVKVTHIPLWVKMHNVPIVAYSKVGLDLISAKVGKLMRLDAHTNYICLHSWGRSDYARALVEVSADKPLVDSVDIDIPREDGNGYIMANIRIEFEWQPPRCGTCKIFDHLDSVCPMKRLDGPLKKCVMHAYEVKDKQPVQAIYN</sequence>
<gene>
    <name evidence="1" type="ORF">Tci_066032</name>
</gene>
<protein>
    <submittedName>
        <fullName evidence="1">Uncharacterized protein</fullName>
    </submittedName>
</protein>
<dbReference type="AlphaFoldDB" id="A0A6L2PC88"/>
<dbReference type="PANTHER" id="PTHR31286:SF99">
    <property type="entry name" value="DUF4283 DOMAIN-CONTAINING PROTEIN"/>
    <property type="match status" value="1"/>
</dbReference>
<name>A0A6L2PC88_TANCI</name>
<comment type="caution">
    <text evidence="1">The sequence shown here is derived from an EMBL/GenBank/DDBJ whole genome shotgun (WGS) entry which is preliminary data.</text>
</comment>
<accession>A0A6L2PC88</accession>
<reference evidence="1" key="1">
    <citation type="journal article" date="2019" name="Sci. Rep.">
        <title>Draft genome of Tanacetum cinerariifolium, the natural source of mosquito coil.</title>
        <authorList>
            <person name="Yamashiro T."/>
            <person name="Shiraishi A."/>
            <person name="Satake H."/>
            <person name="Nakayama K."/>
        </authorList>
    </citation>
    <scope>NUCLEOTIDE SEQUENCE</scope>
</reference>
<dbReference type="EMBL" id="BKCJ010010987">
    <property type="protein sequence ID" value="GEU94054.1"/>
    <property type="molecule type" value="Genomic_DNA"/>
</dbReference>
<dbReference type="PANTHER" id="PTHR31286">
    <property type="entry name" value="GLYCINE-RICH CELL WALL STRUCTURAL PROTEIN 1.8-LIKE"/>
    <property type="match status" value="1"/>
</dbReference>